<keyword evidence="3" id="KW-1185">Reference proteome</keyword>
<dbReference type="Proteomes" id="UP000316706">
    <property type="component" value="Unassembled WGS sequence"/>
</dbReference>
<dbReference type="OrthoDB" id="3449038at2"/>
<reference evidence="2 3" key="1">
    <citation type="submission" date="2019-06" db="EMBL/GenBank/DDBJ databases">
        <title>Sequencing the genomes of 1000 actinobacteria strains.</title>
        <authorList>
            <person name="Klenk H.-P."/>
        </authorList>
    </citation>
    <scope>NUCLEOTIDE SEQUENCE [LARGE SCALE GENOMIC DNA]</scope>
    <source>
        <strain evidence="2 3">DSM 45043</strain>
    </source>
</reference>
<dbReference type="InterPro" id="IPR019734">
    <property type="entry name" value="TPR_rpt"/>
</dbReference>
<accession>A0A543I9M3</accession>
<gene>
    <name evidence="2" type="ORF">FHX41_0876</name>
</gene>
<dbReference type="RefSeq" id="WP_141966302.1">
    <property type="nucleotide sequence ID" value="NZ_VFPO01000001.1"/>
</dbReference>
<dbReference type="InterPro" id="IPR011990">
    <property type="entry name" value="TPR-like_helical_dom_sf"/>
</dbReference>
<name>A0A543I9M3_9ACTN</name>
<sequence length="410" mass="45023">MARRLLRADGLERGNVTHLARQIYDWEKGLHFPRNWAHAYAKAFKIDPSDLFSTGEGQEASSTYEPSPEIEDDEMKRRALLGLIATAAVAAPLGRDTEPLRAALTGTVTTEATDRDADTWERVVHDYTSEIDQLPASVLLPDLLADVTELDLLISRAKEPARSRLVNTAAHLAALTAYELTVLGDSRNARRWWRTAARAADESGDTGTASRIRGKEAVLSLYAGHSEWSTLKCAEATIKADHGRPSVGLASAYSAKAQASAQLGRHDEARQALTQLHRVFERLPAKATEDKTTIWGWSEQRLHHVASYVHTHSGDLDRAQQAQDAAIALYPAESFLARAQIELHRAGSLIKTGDTDTGARHLTQVMENLPSTHRTDAMMRRTAFTSLSLVSPRDSRRPAVKDAYALLAAA</sequence>
<dbReference type="Gene3D" id="1.25.40.10">
    <property type="entry name" value="Tetratricopeptide repeat domain"/>
    <property type="match status" value="1"/>
</dbReference>
<organism evidence="2 3">
    <name type="scientific">Actinomadura hallensis</name>
    <dbReference type="NCBI Taxonomy" id="337895"/>
    <lineage>
        <taxon>Bacteria</taxon>
        <taxon>Bacillati</taxon>
        <taxon>Actinomycetota</taxon>
        <taxon>Actinomycetes</taxon>
        <taxon>Streptosporangiales</taxon>
        <taxon>Thermomonosporaceae</taxon>
        <taxon>Actinomadura</taxon>
    </lineage>
</organism>
<protein>
    <recommendedName>
        <fullName evidence="4">XRE family transcriptional regulator</fullName>
    </recommendedName>
</protein>
<feature type="region of interest" description="Disordered" evidence="1">
    <location>
        <begin position="52"/>
        <end position="71"/>
    </location>
</feature>
<evidence type="ECO:0000313" key="2">
    <source>
        <dbReference type="EMBL" id="TQM67271.1"/>
    </source>
</evidence>
<evidence type="ECO:0000256" key="1">
    <source>
        <dbReference type="SAM" id="MobiDB-lite"/>
    </source>
</evidence>
<comment type="caution">
    <text evidence="2">The sequence shown here is derived from an EMBL/GenBank/DDBJ whole genome shotgun (WGS) entry which is preliminary data.</text>
</comment>
<dbReference type="SUPFAM" id="SSF48452">
    <property type="entry name" value="TPR-like"/>
    <property type="match status" value="1"/>
</dbReference>
<evidence type="ECO:0008006" key="4">
    <source>
        <dbReference type="Google" id="ProtNLM"/>
    </source>
</evidence>
<dbReference type="Pfam" id="PF13181">
    <property type="entry name" value="TPR_8"/>
    <property type="match status" value="1"/>
</dbReference>
<proteinExistence type="predicted"/>
<feature type="compositionally biased region" description="Polar residues" evidence="1">
    <location>
        <begin position="52"/>
        <end position="65"/>
    </location>
</feature>
<dbReference type="EMBL" id="VFPO01000001">
    <property type="protein sequence ID" value="TQM67271.1"/>
    <property type="molecule type" value="Genomic_DNA"/>
</dbReference>
<evidence type="ECO:0000313" key="3">
    <source>
        <dbReference type="Proteomes" id="UP000316706"/>
    </source>
</evidence>
<dbReference type="AlphaFoldDB" id="A0A543I9M3"/>